<evidence type="ECO:0000256" key="1">
    <source>
        <dbReference type="ARBA" id="ARBA00022603"/>
    </source>
</evidence>
<dbReference type="GO" id="GO:0008171">
    <property type="term" value="F:O-methyltransferase activity"/>
    <property type="evidence" value="ECO:0007669"/>
    <property type="project" value="InterPro"/>
</dbReference>
<gene>
    <name evidence="5" type="ORF">FLM9_951</name>
</gene>
<dbReference type="Proteomes" id="UP000182631">
    <property type="component" value="Unassembled WGS sequence"/>
</dbReference>
<dbReference type="InterPro" id="IPR029063">
    <property type="entry name" value="SAM-dependent_MTases_sf"/>
</dbReference>
<proteinExistence type="predicted"/>
<keyword evidence="1 5" id="KW-0489">Methyltransferase</keyword>
<protein>
    <submittedName>
        <fullName evidence="5">O-methyltransferase family protein [C1]</fullName>
    </submittedName>
</protein>
<name>A0A164Y3Z6_9SYNE</name>
<evidence type="ECO:0000256" key="4">
    <source>
        <dbReference type="SAM" id="MobiDB-lite"/>
    </source>
</evidence>
<dbReference type="Pfam" id="PF01596">
    <property type="entry name" value="Methyltransf_3"/>
    <property type="match status" value="1"/>
</dbReference>
<reference evidence="6" key="1">
    <citation type="submission" date="2016-02" db="EMBL/GenBank/DDBJ databases">
        <authorList>
            <person name="liu f."/>
        </authorList>
    </citation>
    <scope>NUCLEOTIDE SEQUENCE [LARGE SCALE GENOMIC DNA]</scope>
</reference>
<dbReference type="Gene3D" id="3.40.50.150">
    <property type="entry name" value="Vaccinia Virus protein VP39"/>
    <property type="match status" value="1"/>
</dbReference>
<dbReference type="SUPFAM" id="SSF53335">
    <property type="entry name" value="S-adenosyl-L-methionine-dependent methyltransferases"/>
    <property type="match status" value="1"/>
</dbReference>
<sequence length="247" mass="26704">MWSFVHPPGKGKHALSSPMPETPATQAAQPKSFFLSPDLHNYILNHGGGPDAVQQALMAATQALGPVARMQIAPEQGVFMEWLARVMGAQRAIEVGTFTGYSALCLARGLGPQGRLLCLDVNEDWTRIAQTHWRQAGLADRITLRLGPAATTLAALSQEPKFDLGFIDADKENGRLYYEEVLARLRPGGVLILDNVLWGGKVVEPHCHPGDTSLQAICALNDVVAADARVEVAFLPLGDGLLLLRKR</sequence>
<keyword evidence="6" id="KW-1185">Reference proteome</keyword>
<dbReference type="EMBL" id="FITM01000101">
    <property type="protein sequence ID" value="SAY38927.1"/>
    <property type="molecule type" value="Genomic_DNA"/>
</dbReference>
<dbReference type="PANTHER" id="PTHR10509:SF14">
    <property type="entry name" value="CAFFEOYL-COA O-METHYLTRANSFERASE 3-RELATED"/>
    <property type="match status" value="1"/>
</dbReference>
<feature type="region of interest" description="Disordered" evidence="4">
    <location>
        <begin position="1"/>
        <end position="27"/>
    </location>
</feature>
<dbReference type="GO" id="GO:0032259">
    <property type="term" value="P:methylation"/>
    <property type="evidence" value="ECO:0007669"/>
    <property type="project" value="UniProtKB-KW"/>
</dbReference>
<keyword evidence="3" id="KW-0949">S-adenosyl-L-methionine</keyword>
<dbReference type="InterPro" id="IPR050362">
    <property type="entry name" value="Cation-dep_OMT"/>
</dbReference>
<dbReference type="InterPro" id="IPR002935">
    <property type="entry name" value="SAM_O-MeTrfase"/>
</dbReference>
<evidence type="ECO:0000256" key="2">
    <source>
        <dbReference type="ARBA" id="ARBA00022679"/>
    </source>
</evidence>
<evidence type="ECO:0000256" key="3">
    <source>
        <dbReference type="ARBA" id="ARBA00022691"/>
    </source>
</evidence>
<dbReference type="GO" id="GO:0008757">
    <property type="term" value="F:S-adenosylmethionine-dependent methyltransferase activity"/>
    <property type="evidence" value="ECO:0007669"/>
    <property type="project" value="TreeGrafter"/>
</dbReference>
<organism evidence="5 6">
    <name type="scientific">Candidatus Synechococcus spongiarum</name>
    <dbReference type="NCBI Taxonomy" id="431041"/>
    <lineage>
        <taxon>Bacteria</taxon>
        <taxon>Bacillati</taxon>
        <taxon>Cyanobacteriota</taxon>
        <taxon>Cyanophyceae</taxon>
        <taxon>Synechococcales</taxon>
        <taxon>Synechococcaceae</taxon>
        <taxon>Synechococcus</taxon>
    </lineage>
</organism>
<dbReference type="PANTHER" id="PTHR10509">
    <property type="entry name" value="O-METHYLTRANSFERASE-RELATED"/>
    <property type="match status" value="1"/>
</dbReference>
<dbReference type="AlphaFoldDB" id="A0A164Y3Z6"/>
<evidence type="ECO:0000313" key="6">
    <source>
        <dbReference type="Proteomes" id="UP000182631"/>
    </source>
</evidence>
<evidence type="ECO:0000313" key="5">
    <source>
        <dbReference type="EMBL" id="SAY38927.1"/>
    </source>
</evidence>
<dbReference type="CDD" id="cd02440">
    <property type="entry name" value="AdoMet_MTases"/>
    <property type="match status" value="1"/>
</dbReference>
<accession>A0A164Y3Z6</accession>
<keyword evidence="2 5" id="KW-0808">Transferase</keyword>
<dbReference type="PROSITE" id="PS51682">
    <property type="entry name" value="SAM_OMT_I"/>
    <property type="match status" value="1"/>
</dbReference>